<evidence type="ECO:0000256" key="7">
    <source>
        <dbReference type="ARBA" id="ARBA00023128"/>
    </source>
</evidence>
<evidence type="ECO:0000313" key="10">
    <source>
        <dbReference type="EMBL" id="EDS35709.1"/>
    </source>
</evidence>
<protein>
    <submittedName>
        <fullName evidence="10">Hydrogen-transporting ATP synthase, G-subunit</fullName>
    </submittedName>
</protein>
<gene>
    <name evidence="10" type="ORF">CpipJ_CPIJ002431</name>
</gene>
<dbReference type="STRING" id="7176.B0W5Q6"/>
<evidence type="ECO:0000256" key="3">
    <source>
        <dbReference type="ARBA" id="ARBA00022448"/>
    </source>
</evidence>
<dbReference type="FunCoup" id="B0W5Q6">
    <property type="interactions" value="395"/>
</dbReference>
<dbReference type="PhylomeDB" id="B0W5Q6"/>
<evidence type="ECO:0000256" key="8">
    <source>
        <dbReference type="ARBA" id="ARBA00023136"/>
    </source>
</evidence>
<comment type="similarity">
    <text evidence="2">Belongs to the ATPase g subunit family.</text>
</comment>
<keyword evidence="4" id="KW-0138">CF(0)</keyword>
<dbReference type="InterPro" id="IPR006808">
    <property type="entry name" value="ATP_synth_F0_gsu_mt"/>
</dbReference>
<organism>
    <name type="scientific">Culex quinquefasciatus</name>
    <name type="common">Southern house mosquito</name>
    <name type="synonym">Culex pungens</name>
    <dbReference type="NCBI Taxonomy" id="7176"/>
    <lineage>
        <taxon>Eukaryota</taxon>
        <taxon>Metazoa</taxon>
        <taxon>Ecdysozoa</taxon>
        <taxon>Arthropoda</taxon>
        <taxon>Hexapoda</taxon>
        <taxon>Insecta</taxon>
        <taxon>Pterygota</taxon>
        <taxon>Neoptera</taxon>
        <taxon>Endopterygota</taxon>
        <taxon>Diptera</taxon>
        <taxon>Nematocera</taxon>
        <taxon>Culicoidea</taxon>
        <taxon>Culicidae</taxon>
        <taxon>Culicinae</taxon>
        <taxon>Culicini</taxon>
        <taxon>Culex</taxon>
        <taxon>Culex</taxon>
    </lineage>
</organism>
<proteinExistence type="inferred from homology"/>
<keyword evidence="3" id="KW-0813">Transport</keyword>
<dbReference type="Pfam" id="PF04718">
    <property type="entry name" value="ATP-synt_G"/>
    <property type="match status" value="1"/>
</dbReference>
<evidence type="ECO:0000256" key="2">
    <source>
        <dbReference type="ARBA" id="ARBA00005699"/>
    </source>
</evidence>
<dbReference type="InParanoid" id="B0W5Q6"/>
<accession>B0W5Q6</accession>
<keyword evidence="6" id="KW-0406">Ion transport</keyword>
<sequence>MALTLLRALRLTSRCKCLARTLKACSSVLLVLTQNKALTKKQQIFNIKLKSSKDAARWYPDRQIPESAQHDTTMASIASKGSSLVSTLLTQARPKFNVFMKYARVELTPPTPGDIPAIRDGIARLVSGARTGAWKNLTVKQAWLNSLVAAEVCFWFYAGECIGKRHLVGYDVSE</sequence>
<dbReference type="OrthoDB" id="437at2759"/>
<evidence type="ECO:0000256" key="5">
    <source>
        <dbReference type="ARBA" id="ARBA00022781"/>
    </source>
</evidence>
<keyword evidence="7" id="KW-0496">Mitochondrion</keyword>
<evidence type="ECO:0000256" key="6">
    <source>
        <dbReference type="ARBA" id="ARBA00023065"/>
    </source>
</evidence>
<reference evidence="10" key="1">
    <citation type="submission" date="2007-03" db="EMBL/GenBank/DDBJ databases">
        <title>Annotation of Culex pipiens quinquefasciatus.</title>
        <authorList>
            <consortium name="The Broad Institute Genome Sequencing Platform"/>
            <person name="Atkinson P.W."/>
            <person name="Hemingway J."/>
            <person name="Christensen B.M."/>
            <person name="Higgs S."/>
            <person name="Kodira C."/>
            <person name="Hannick L."/>
            <person name="Megy K."/>
            <person name="O'Leary S."/>
            <person name="Pearson M."/>
            <person name="Haas B.J."/>
            <person name="Mauceli E."/>
            <person name="Wortman J.R."/>
            <person name="Lee N.H."/>
            <person name="Guigo R."/>
            <person name="Stanke M."/>
            <person name="Alvarado L."/>
            <person name="Amedeo P."/>
            <person name="Antoine C.H."/>
            <person name="Arensburger P."/>
            <person name="Bidwell S.L."/>
            <person name="Crawford M."/>
            <person name="Camaro F."/>
            <person name="Devon K."/>
            <person name="Engels R."/>
            <person name="Hammond M."/>
            <person name="Howarth C."/>
            <person name="Koehrsen M."/>
            <person name="Lawson D."/>
            <person name="Montgomery P."/>
            <person name="Nene V."/>
            <person name="Nusbaum C."/>
            <person name="Puiu D."/>
            <person name="Romero-Severson J."/>
            <person name="Severson D.W."/>
            <person name="Shumway M."/>
            <person name="Sisk P."/>
            <person name="Stolte C."/>
            <person name="Zeng Q."/>
            <person name="Eisenstadt E."/>
            <person name="Fraser-Liggett C."/>
            <person name="Strausberg R."/>
            <person name="Galagan J."/>
            <person name="Birren B."/>
            <person name="Collins F.H."/>
        </authorList>
    </citation>
    <scope>NUCLEOTIDE SEQUENCE [LARGE SCALE GENOMIC DNA]</scope>
    <source>
        <strain evidence="10">JHB</strain>
    </source>
</reference>
<dbReference type="VEuPathDB" id="VectorBase:CPIJ002431"/>
<dbReference type="EMBL" id="DS231844">
    <property type="protein sequence ID" value="EDS35709.1"/>
    <property type="molecule type" value="Genomic_DNA"/>
</dbReference>
<dbReference type="GO" id="GO:0015078">
    <property type="term" value="F:proton transmembrane transporter activity"/>
    <property type="evidence" value="ECO:0007669"/>
    <property type="project" value="InterPro"/>
</dbReference>
<dbReference type="GO" id="GO:0015986">
    <property type="term" value="P:proton motive force-driven ATP synthesis"/>
    <property type="evidence" value="ECO:0007669"/>
    <property type="project" value="InterPro"/>
</dbReference>
<comment type="subcellular location">
    <subcellularLocation>
        <location evidence="1">Mitochondrion membrane</location>
    </subcellularLocation>
</comment>
<evidence type="ECO:0000256" key="9">
    <source>
        <dbReference type="ARBA" id="ARBA00023310"/>
    </source>
</evidence>
<dbReference type="VEuPathDB" id="VectorBase:CQUJHB011645"/>
<dbReference type="PANTHER" id="PTHR12386">
    <property type="entry name" value="ATP SYNTHASE SUBUNIT"/>
    <property type="match status" value="1"/>
</dbReference>
<dbReference type="HOGENOM" id="CLU_152793_0_0_1"/>
<name>B0W5Q6_CULQU</name>
<keyword evidence="8" id="KW-0472">Membrane</keyword>
<dbReference type="GO" id="GO:0031966">
    <property type="term" value="C:mitochondrial membrane"/>
    <property type="evidence" value="ECO:0007669"/>
    <property type="project" value="UniProtKB-SubCell"/>
</dbReference>
<keyword evidence="5" id="KW-0375">Hydrogen ion transport</keyword>
<dbReference type="KEGG" id="cqu:CpipJ_CPIJ002431"/>
<dbReference type="eggNOG" id="KOG4103">
    <property type="taxonomic scope" value="Eukaryota"/>
</dbReference>
<dbReference type="GO" id="GO:0045259">
    <property type="term" value="C:proton-transporting ATP synthase complex"/>
    <property type="evidence" value="ECO:0007669"/>
    <property type="project" value="UniProtKB-KW"/>
</dbReference>
<evidence type="ECO:0000256" key="1">
    <source>
        <dbReference type="ARBA" id="ARBA00004325"/>
    </source>
</evidence>
<dbReference type="AlphaFoldDB" id="B0W5Q6"/>
<keyword evidence="9" id="KW-0066">ATP synthesis</keyword>
<evidence type="ECO:0000256" key="4">
    <source>
        <dbReference type="ARBA" id="ARBA00022547"/>
    </source>
</evidence>